<evidence type="ECO:0000313" key="8">
    <source>
        <dbReference type="EMBL" id="RXV74456.1"/>
    </source>
</evidence>
<evidence type="ECO:0000256" key="2">
    <source>
        <dbReference type="ARBA" id="ARBA00022525"/>
    </source>
</evidence>
<evidence type="ECO:0000256" key="1">
    <source>
        <dbReference type="ARBA" id="ARBA00022512"/>
    </source>
</evidence>
<proteinExistence type="predicted"/>
<keyword evidence="6" id="KW-1133">Transmembrane helix</keyword>
<name>A0A4Q2AUR3_9LACO</name>
<dbReference type="NCBIfam" id="TIGR02167">
    <property type="entry name" value="Liste_lipo_26"/>
    <property type="match status" value="9"/>
</dbReference>
<feature type="compositionally biased region" description="Polar residues" evidence="5">
    <location>
        <begin position="87"/>
        <end position="96"/>
    </location>
</feature>
<protein>
    <submittedName>
        <fullName evidence="8">BspA family leucine-rich repeat surface protein</fullName>
    </submittedName>
</protein>
<evidence type="ECO:0000256" key="6">
    <source>
        <dbReference type="SAM" id="Phobius"/>
    </source>
</evidence>
<dbReference type="PROSITE" id="PS50847">
    <property type="entry name" value="GRAM_POS_ANCHORING"/>
    <property type="match status" value="1"/>
</dbReference>
<dbReference type="EMBL" id="QZFR01000033">
    <property type="protein sequence ID" value="RXV74456.1"/>
    <property type="molecule type" value="Genomic_DNA"/>
</dbReference>
<dbReference type="NCBIfam" id="TIGR02331">
    <property type="entry name" value="rib_alpha"/>
    <property type="match status" value="1"/>
</dbReference>
<evidence type="ECO:0000256" key="3">
    <source>
        <dbReference type="ARBA" id="ARBA00022729"/>
    </source>
</evidence>
<dbReference type="InterPro" id="IPR011889">
    <property type="entry name" value="Liste_lipo_26"/>
</dbReference>
<keyword evidence="6" id="KW-0812">Transmembrane</keyword>
<accession>A0A4Q2AUR3</accession>
<evidence type="ECO:0000259" key="7">
    <source>
        <dbReference type="PROSITE" id="PS50847"/>
    </source>
</evidence>
<dbReference type="InterPro" id="IPR019931">
    <property type="entry name" value="LPXTG_anchor"/>
</dbReference>
<dbReference type="InterPro" id="IPR059115">
    <property type="entry name" value="Rib"/>
</dbReference>
<dbReference type="Gene3D" id="3.80.10.10">
    <property type="entry name" value="Ribonuclease Inhibitor"/>
    <property type="match status" value="2"/>
</dbReference>
<dbReference type="Pfam" id="PF03382">
    <property type="entry name" value="DUF285"/>
    <property type="match status" value="2"/>
</dbReference>
<comment type="caution">
    <text evidence="8">The sequence shown here is derived from an EMBL/GenBank/DDBJ whole genome shotgun (WGS) entry which is preliminary data.</text>
</comment>
<feature type="transmembrane region" description="Helical" evidence="6">
    <location>
        <begin position="750"/>
        <end position="771"/>
    </location>
</feature>
<feature type="compositionally biased region" description="Basic and acidic residues" evidence="5">
    <location>
        <begin position="720"/>
        <end position="738"/>
    </location>
</feature>
<dbReference type="InterPro" id="IPR012706">
    <property type="entry name" value="Rib_alpha_Esp_rpt"/>
</dbReference>
<feature type="transmembrane region" description="Helical" evidence="6">
    <location>
        <begin position="21"/>
        <end position="42"/>
    </location>
</feature>
<evidence type="ECO:0000313" key="9">
    <source>
        <dbReference type="Proteomes" id="UP000289316"/>
    </source>
</evidence>
<dbReference type="InterPro" id="IPR005046">
    <property type="entry name" value="DUF285"/>
</dbReference>
<dbReference type="Proteomes" id="UP000289316">
    <property type="component" value="Unassembled WGS sequence"/>
</dbReference>
<evidence type="ECO:0000256" key="4">
    <source>
        <dbReference type="ARBA" id="ARBA00023088"/>
    </source>
</evidence>
<dbReference type="InterPro" id="IPR050328">
    <property type="entry name" value="Dev_Immune_Receptor"/>
</dbReference>
<dbReference type="Pfam" id="PF08428">
    <property type="entry name" value="Rib"/>
    <property type="match status" value="1"/>
</dbReference>
<dbReference type="SUPFAM" id="SSF52058">
    <property type="entry name" value="L domain-like"/>
    <property type="match status" value="1"/>
</dbReference>
<feature type="region of interest" description="Disordered" evidence="5">
    <location>
        <begin position="703"/>
        <end position="740"/>
    </location>
</feature>
<organism evidence="8 9">
    <name type="scientific">Ligilactobacillus murinus</name>
    <dbReference type="NCBI Taxonomy" id="1622"/>
    <lineage>
        <taxon>Bacteria</taxon>
        <taxon>Bacillati</taxon>
        <taxon>Bacillota</taxon>
        <taxon>Bacilli</taxon>
        <taxon>Lactobacillales</taxon>
        <taxon>Lactobacillaceae</taxon>
        <taxon>Ligilactobacillus</taxon>
    </lineage>
</organism>
<dbReference type="OrthoDB" id="370441at2"/>
<keyword evidence="2" id="KW-0964">Secreted</keyword>
<keyword evidence="3" id="KW-0732">Signal</keyword>
<dbReference type="AlphaFoldDB" id="A0A4Q2AUR3"/>
<keyword evidence="4" id="KW-0572">Peptidoglycan-anchor</keyword>
<dbReference type="InterPro" id="IPR032675">
    <property type="entry name" value="LRR_dom_sf"/>
</dbReference>
<sequence>MLSRKNKWEYSKKYSDVSRKYCIKRIGLITTSVLIGITFMGARQNVLGDEVGTNVTENEVVLTTAPVTEEKSTDEIAEAKLELTEQADASQTTDQPETLAAPATVNTERQAEDDGSTAAYLSELAPPKETSTADTFSLDDWEYDVNVADKQIRLTMYKGTGPELTITGRVSDPRYQDYTVVAAWDVPVFLIRFLYRNAPTHFNILKTSDGKKLLYDNPHLSFSDIDVESLDLSGLDTSKVVNMHGAFDHMPYAKSLNLSGLDTHNVTDMSSMFWVSDKLEHLDLSSFDTSKVTDMSGMFFGMSGLKTLELGNFDTHNVTDMSSMFYSLYELKKLDVSHFDTSKVTDMESMFAHAESLEKLDVSHFNTSQVTDMRRMFANLPKLKELDVSNFDTRKVTDMSGMFSSMEELKELDLSNFETYNVRDMGSMFYETKNLEALNLSNFDISKLKDHSYSSDKPNVFAFDRSPKLRLVNLANLDISNSSEKVRASLAGALNNRQGAVAIVAKPEVFKLMKTDNSGTVIGPQYEAGEGRFQNGSATLNLVKSQNIDPAELYAALPTQTELANVESPVLAGYKLKNWSLISDEVDDLSRLGLKGYAPKFKTVRYQAAYEPLKETDAGIVTYVPKAKDLTVRVNEDPVAPEAIANKEELPSNTKYAWKEKVDTTTIGAKFGTLIVTYPNGAKEEVVVKITVIAADPVVDTTASKSELEQGSAKGFSPHIKQESDKVPAHTNASDEKQSLPQLGDANANLSLIAGVLVAGVASLLGASLIVNRKR</sequence>
<evidence type="ECO:0000256" key="5">
    <source>
        <dbReference type="SAM" id="MobiDB-lite"/>
    </source>
</evidence>
<dbReference type="PANTHER" id="PTHR24373:SF275">
    <property type="entry name" value="TIR DOMAIN-CONTAINING PROTEIN"/>
    <property type="match status" value="1"/>
</dbReference>
<reference evidence="8 9" key="1">
    <citation type="submission" date="2018-09" db="EMBL/GenBank/DDBJ databases">
        <title>Murine metabolic-syndrome-specific gut microbial biobank.</title>
        <authorList>
            <person name="Liu C."/>
        </authorList>
    </citation>
    <scope>NUCLEOTIDE SEQUENCE [LARGE SCALE GENOMIC DNA]</scope>
    <source>
        <strain evidence="8 9">C-30</strain>
    </source>
</reference>
<keyword evidence="1" id="KW-0134">Cell wall</keyword>
<dbReference type="RefSeq" id="WP_119448393.1">
    <property type="nucleotide sequence ID" value="NZ_QWMU01000054.1"/>
</dbReference>
<feature type="region of interest" description="Disordered" evidence="5">
    <location>
        <begin position="86"/>
        <end position="115"/>
    </location>
</feature>
<keyword evidence="6" id="KW-0472">Membrane</keyword>
<gene>
    <name evidence="8" type="ORF">D6C19_05480</name>
</gene>
<feature type="domain" description="Gram-positive cocci surface proteins LPxTG" evidence="7">
    <location>
        <begin position="740"/>
        <end position="775"/>
    </location>
</feature>
<dbReference type="PANTHER" id="PTHR24373">
    <property type="entry name" value="SLIT RELATED LEUCINE-RICH REPEAT NEURONAL PROTEIN"/>
    <property type="match status" value="1"/>
</dbReference>